<keyword evidence="2" id="KW-1185">Reference proteome</keyword>
<comment type="caution">
    <text evidence="1">The sequence shown here is derived from an EMBL/GenBank/DDBJ whole genome shotgun (WGS) entry which is preliminary data.</text>
</comment>
<dbReference type="Proteomes" id="UP000530530">
    <property type="component" value="Unassembled WGS sequence"/>
</dbReference>
<evidence type="ECO:0000313" key="2">
    <source>
        <dbReference type="Proteomes" id="UP000530530"/>
    </source>
</evidence>
<evidence type="ECO:0000313" key="1">
    <source>
        <dbReference type="EMBL" id="MBB4786011.1"/>
    </source>
</evidence>
<proteinExistence type="predicted"/>
<reference evidence="1 2" key="1">
    <citation type="submission" date="2020-08" db="EMBL/GenBank/DDBJ databases">
        <title>Sequencing the genomes of 1000 actinobacteria strains.</title>
        <authorList>
            <person name="Klenk H.-P."/>
        </authorList>
    </citation>
    <scope>NUCLEOTIDE SEQUENCE [LARGE SCALE GENOMIC DNA]</scope>
    <source>
        <strain evidence="1 2">DSM 41530</strain>
    </source>
</reference>
<accession>A0ABR6LUJ9</accession>
<organism evidence="1 2">
    <name type="scientific">Streptomyces rapamycinicus</name>
    <dbReference type="NCBI Taxonomy" id="1226757"/>
    <lineage>
        <taxon>Bacteria</taxon>
        <taxon>Bacillati</taxon>
        <taxon>Actinomycetota</taxon>
        <taxon>Actinomycetes</taxon>
        <taxon>Kitasatosporales</taxon>
        <taxon>Streptomycetaceae</taxon>
        <taxon>Streptomyces</taxon>
        <taxon>Streptomyces violaceusniger group</taxon>
    </lineage>
</organism>
<gene>
    <name evidence="1" type="ORF">BJY27_006972</name>
</gene>
<dbReference type="EMBL" id="JACHNG010000001">
    <property type="protein sequence ID" value="MBB4786011.1"/>
    <property type="molecule type" value="Genomic_DNA"/>
</dbReference>
<protein>
    <submittedName>
        <fullName evidence="1">Uncharacterized protein</fullName>
    </submittedName>
</protein>
<sequence>MVPPMARTRRRVAVSRRRARQWVWAARGEICGWCESCSVWVEGKFHLGTACGKPGHTGRPAV</sequence>
<name>A0ABR6LUJ9_9ACTN</name>